<name>A0AA36JQ88_9DINO</name>
<proteinExistence type="predicted"/>
<organism evidence="1 2">
    <name type="scientific">Effrenium voratum</name>
    <dbReference type="NCBI Taxonomy" id="2562239"/>
    <lineage>
        <taxon>Eukaryota</taxon>
        <taxon>Sar</taxon>
        <taxon>Alveolata</taxon>
        <taxon>Dinophyceae</taxon>
        <taxon>Suessiales</taxon>
        <taxon>Symbiodiniaceae</taxon>
        <taxon>Effrenium</taxon>
    </lineage>
</organism>
<dbReference type="EMBL" id="CAUJNA010003755">
    <property type="protein sequence ID" value="CAJ1409164.1"/>
    <property type="molecule type" value="Genomic_DNA"/>
</dbReference>
<evidence type="ECO:0008006" key="3">
    <source>
        <dbReference type="Google" id="ProtNLM"/>
    </source>
</evidence>
<dbReference type="SUPFAM" id="SSF53448">
    <property type="entry name" value="Nucleotide-diphospho-sugar transferases"/>
    <property type="match status" value="1"/>
</dbReference>
<dbReference type="Proteomes" id="UP001178507">
    <property type="component" value="Unassembled WGS sequence"/>
</dbReference>
<comment type="caution">
    <text evidence="1">The sequence shown here is derived from an EMBL/GenBank/DDBJ whole genome shotgun (WGS) entry which is preliminary data.</text>
</comment>
<dbReference type="AlphaFoldDB" id="A0AA36JQ88"/>
<dbReference type="InterPro" id="IPR029044">
    <property type="entry name" value="Nucleotide-diphossugar_trans"/>
</dbReference>
<gene>
    <name evidence="1" type="ORF">EVOR1521_LOCUS30336</name>
</gene>
<protein>
    <recommendedName>
        <fullName evidence="3">Nucleotide-diphospho-sugar transferase domain-containing protein</fullName>
    </recommendedName>
</protein>
<accession>A0AA36JQ88</accession>
<sequence length="733" mass="82974">MAAFSRTIALFLGIVCLVLLNIWSPLLYDGSLQTILAEYQSGDASRKGRSPGMIAPVLMEFDTCAGFAEQQMQVVKAVLVGSELGAQVVLPTNAGHVWDLWILEPFLAVAESLFRSAACQRRPSPHPGYWCAQKHMPAVLVLDNVRQDLVKGRKSWRIEHVAEIESLRDVLWSITPSTVHVSCEILSNIQIVEPGDKWDLFWKVWGNVKFQEDLQSTKQRMVERLSLYAAAAIEKSKQMGFRSDKNKGALHFNALHLYAHAHGQLCTPHSSTPGRDNCITNTLEVGNVLLSEGVSPAIPLYLATSLSKDELEQWREESKASVLVDNLFDAYTLVSRDMLAEEILREWTPRLKHHKMFWPAVSFLLSMDAQMFIGHSISQFSGFLMQIRWRGRQPIIHYNSGTVRSVRLQETKQLASKENLGIPLFGKQIKWIFCIQPGRGDSSSHMAKVAIKSALAKTSLVPVGITTASPRSKFAADLVSAGVRLIYHTPSWMPHINSTIQRWTGAKHRFGRLKKPSHLLSDLDAMVGTFLRIDIPILGLLDPFLFYADIDILFQNDVTWPKLLGVEEDIFQEIRHLPYEQQQFAKPGKPGLPRYFAMSAESEMKREAVNAGVMLWNLQSMRESYPSFLDFIVKSDDITWPIGPGDQGALRTFYKRDRAPSYLPYEFNWKAYWPPNPEAILVHFHGPKCEHDILPYLKDGHINVSLFKFLLIRCGQDGDCSKLCNLYMQYLHA</sequence>
<reference evidence="1" key="1">
    <citation type="submission" date="2023-08" db="EMBL/GenBank/DDBJ databases">
        <authorList>
            <person name="Chen Y."/>
            <person name="Shah S."/>
            <person name="Dougan E. K."/>
            <person name="Thang M."/>
            <person name="Chan C."/>
        </authorList>
    </citation>
    <scope>NUCLEOTIDE SEQUENCE</scope>
</reference>
<evidence type="ECO:0000313" key="1">
    <source>
        <dbReference type="EMBL" id="CAJ1409164.1"/>
    </source>
</evidence>
<evidence type="ECO:0000313" key="2">
    <source>
        <dbReference type="Proteomes" id="UP001178507"/>
    </source>
</evidence>
<keyword evidence="2" id="KW-1185">Reference proteome</keyword>
<dbReference type="Gene3D" id="3.90.550.10">
    <property type="entry name" value="Spore Coat Polysaccharide Biosynthesis Protein SpsA, Chain A"/>
    <property type="match status" value="1"/>
</dbReference>